<dbReference type="Gene3D" id="2.40.170.20">
    <property type="entry name" value="TonB-dependent receptor, beta-barrel domain"/>
    <property type="match status" value="1"/>
</dbReference>
<dbReference type="SUPFAM" id="SSF56935">
    <property type="entry name" value="Porins"/>
    <property type="match status" value="1"/>
</dbReference>
<feature type="domain" description="TonB-dependent receptor-like beta-barrel" evidence="6">
    <location>
        <begin position="523"/>
        <end position="887"/>
    </location>
</feature>
<dbReference type="InterPro" id="IPR036942">
    <property type="entry name" value="Beta-barrel_TonB_sf"/>
</dbReference>
<dbReference type="KEGG" id="hyh:D3Y59_10845"/>
<dbReference type="EMBL" id="CP032317">
    <property type="protein sequence ID" value="AYA37499.1"/>
    <property type="molecule type" value="Genomic_DNA"/>
</dbReference>
<dbReference type="PANTHER" id="PTHR40980">
    <property type="entry name" value="PLUG DOMAIN-CONTAINING PROTEIN"/>
    <property type="match status" value="1"/>
</dbReference>
<dbReference type="OrthoDB" id="9768470at2"/>
<comment type="similarity">
    <text evidence="4">Belongs to the TonB-dependent receptor family.</text>
</comment>
<organism evidence="8 9">
    <name type="scientific">Hymenobacter oligotrophus</name>
    <dbReference type="NCBI Taxonomy" id="2319843"/>
    <lineage>
        <taxon>Bacteria</taxon>
        <taxon>Pseudomonadati</taxon>
        <taxon>Bacteroidota</taxon>
        <taxon>Cytophagia</taxon>
        <taxon>Cytophagales</taxon>
        <taxon>Hymenobacteraceae</taxon>
        <taxon>Hymenobacter</taxon>
    </lineage>
</organism>
<protein>
    <submittedName>
        <fullName evidence="8">TonB-dependent receptor</fullName>
    </submittedName>
</protein>
<dbReference type="InterPro" id="IPR012910">
    <property type="entry name" value="Plug_dom"/>
</dbReference>
<sequence>MRRLLLLFLLLTISILTFAQQGSIVGKVLDKKTGEAVIGATVVVAGTTQAAPVGVDGQYELKLAPGTYNILMTNIGYKPMNFSGIEVKAGEETTLNGTLEENVQALQEVTITGQKQTGTEVALIQDLKKSEVVVSGMSNDQIVKTLDRDAAEVVKRIPGVTIQNNNFVVIRGLAERYNTVMLNDALTPSAETDTRAFSFDILPSSVMDRVLVFKSGAPELPGEFGGGVVKVYTKNSVLDNGTTFSLSSSYRSGTTFNNFSTTQGSSTDWLGFDGGRRQLPSGTPGMVQQGKVSNDELNALGQRLRNDWVARRTQASPDVRASLGLLRKFELGSAYLSNVTSVSYSLTREQYNVERADYEDQKDENGNYKAKYRYNDLQSNTNVRLGVIHNWQLRLNDRHRIEFRNFLNQFGQDQVVARTGTSLERRLDKRDFALHYTSRSIYSGQLQGTHDLGPQTTVTWLGGCNYVKRDEPDFRRYRSQRDAGTNDRFLIQIPPGGNPYDASRFYSNLTENTLAGSGQLERRWAGRDTTKANEYKLRVGFYAEQKDRSFAARYFSYKIGNEDNFRYEILEQPIETIFSSENINARTGLVLDEGTNQDDSYTGDNRLLASYVSLVAPISDRFNVSGGVRVENNVRAVRVPGNPSKNADYNRTVVLPSFNATYNFNLRSLLRVAGSTSVNRPEFREMASFQYFDFANNWLVVGQPSLREATIYNGDLRYEFYPSRSEMISVGAFYKHFDRPIESVIEQNAGDLLKVSYRNADGNAYDYGLEVEVRKSLIDLAASPVLQRLSFVLNASWIRSQVRISDATQIQRRPLQGQSPYVVNLGAFYQDDDHGLQMSAQYNIIGRRIAFVGNVDNGSIYEMPRNVLDLTVTKTVAKRLDIRAGLQDVLNQPTRLVRDLDRNQQIGGQDQDFSRFRRGSYYTLGLIWRL</sequence>
<evidence type="ECO:0000313" key="8">
    <source>
        <dbReference type="EMBL" id="AYA37499.1"/>
    </source>
</evidence>
<evidence type="ECO:0000313" key="9">
    <source>
        <dbReference type="Proteomes" id="UP000262802"/>
    </source>
</evidence>
<dbReference type="GO" id="GO:0009279">
    <property type="term" value="C:cell outer membrane"/>
    <property type="evidence" value="ECO:0007669"/>
    <property type="project" value="UniProtKB-SubCell"/>
</dbReference>
<keyword evidence="4" id="KW-0798">TonB box</keyword>
<reference evidence="8 9" key="1">
    <citation type="submission" date="2018-09" db="EMBL/GenBank/DDBJ databases">
        <title>Hymenobacter medium sp. nov., isolated from R2A medium.</title>
        <authorList>
            <person name="Yingchao G."/>
        </authorList>
    </citation>
    <scope>NUCLEOTIDE SEQUENCE [LARGE SCALE GENOMIC DNA]</scope>
    <source>
        <strain evidence="9">sh-6</strain>
    </source>
</reference>
<dbReference type="Pfam" id="PF13715">
    <property type="entry name" value="CarbopepD_reg_2"/>
    <property type="match status" value="1"/>
</dbReference>
<dbReference type="SUPFAM" id="SSF49464">
    <property type="entry name" value="Carboxypeptidase regulatory domain-like"/>
    <property type="match status" value="1"/>
</dbReference>
<feature type="chain" id="PRO_5017710666" evidence="5">
    <location>
        <begin position="20"/>
        <end position="930"/>
    </location>
</feature>
<feature type="domain" description="TonB-dependent receptor plug" evidence="7">
    <location>
        <begin position="128"/>
        <end position="224"/>
    </location>
</feature>
<dbReference type="RefSeq" id="WP_119445066.1">
    <property type="nucleotide sequence ID" value="NZ_CP032317.1"/>
</dbReference>
<dbReference type="Gene3D" id="2.60.40.1120">
    <property type="entry name" value="Carboxypeptidase-like, regulatory domain"/>
    <property type="match status" value="1"/>
</dbReference>
<feature type="signal peptide" evidence="5">
    <location>
        <begin position="1"/>
        <end position="19"/>
    </location>
</feature>
<gene>
    <name evidence="8" type="ORF">D3Y59_10845</name>
</gene>
<dbReference type="InterPro" id="IPR000531">
    <property type="entry name" value="Beta-barrel_TonB"/>
</dbReference>
<comment type="subcellular location">
    <subcellularLocation>
        <location evidence="1 4">Cell outer membrane</location>
    </subcellularLocation>
</comment>
<evidence type="ECO:0000259" key="6">
    <source>
        <dbReference type="Pfam" id="PF00593"/>
    </source>
</evidence>
<proteinExistence type="inferred from homology"/>
<evidence type="ECO:0000256" key="3">
    <source>
        <dbReference type="ARBA" id="ARBA00023237"/>
    </source>
</evidence>
<name>A0A3B7R9K3_9BACT</name>
<evidence type="ECO:0000259" key="7">
    <source>
        <dbReference type="Pfam" id="PF07715"/>
    </source>
</evidence>
<keyword evidence="5" id="KW-0732">Signal</keyword>
<dbReference type="Proteomes" id="UP000262802">
    <property type="component" value="Chromosome"/>
</dbReference>
<dbReference type="InterPro" id="IPR008969">
    <property type="entry name" value="CarboxyPept-like_regulatory"/>
</dbReference>
<dbReference type="AlphaFoldDB" id="A0A3B7R9K3"/>
<dbReference type="Pfam" id="PF00593">
    <property type="entry name" value="TonB_dep_Rec_b-barrel"/>
    <property type="match status" value="1"/>
</dbReference>
<dbReference type="InterPro" id="IPR037066">
    <property type="entry name" value="Plug_dom_sf"/>
</dbReference>
<keyword evidence="2 4" id="KW-0472">Membrane</keyword>
<accession>A0A3B7R9K3</accession>
<dbReference type="Pfam" id="PF07715">
    <property type="entry name" value="Plug"/>
    <property type="match status" value="1"/>
</dbReference>
<dbReference type="Gene3D" id="2.170.130.10">
    <property type="entry name" value="TonB-dependent receptor, plug domain"/>
    <property type="match status" value="1"/>
</dbReference>
<evidence type="ECO:0000256" key="1">
    <source>
        <dbReference type="ARBA" id="ARBA00004442"/>
    </source>
</evidence>
<evidence type="ECO:0000256" key="4">
    <source>
        <dbReference type="RuleBase" id="RU003357"/>
    </source>
</evidence>
<evidence type="ECO:0000256" key="5">
    <source>
        <dbReference type="SAM" id="SignalP"/>
    </source>
</evidence>
<keyword evidence="8" id="KW-0675">Receptor</keyword>
<keyword evidence="3" id="KW-0998">Cell outer membrane</keyword>
<keyword evidence="9" id="KW-1185">Reference proteome</keyword>
<evidence type="ECO:0000256" key="2">
    <source>
        <dbReference type="ARBA" id="ARBA00023136"/>
    </source>
</evidence>
<dbReference type="PANTHER" id="PTHR40980:SF4">
    <property type="entry name" value="TONB-DEPENDENT RECEPTOR-LIKE BETA-BARREL DOMAIN-CONTAINING PROTEIN"/>
    <property type="match status" value="1"/>
</dbReference>